<protein>
    <submittedName>
        <fullName evidence="2">Uncharacterized protein</fullName>
    </submittedName>
</protein>
<evidence type="ECO:0000256" key="1">
    <source>
        <dbReference type="SAM" id="Phobius"/>
    </source>
</evidence>
<organism evidence="2 3">
    <name type="scientific">Paralvinella palmiformis</name>
    <dbReference type="NCBI Taxonomy" id="53620"/>
    <lineage>
        <taxon>Eukaryota</taxon>
        <taxon>Metazoa</taxon>
        <taxon>Spiralia</taxon>
        <taxon>Lophotrochozoa</taxon>
        <taxon>Annelida</taxon>
        <taxon>Polychaeta</taxon>
        <taxon>Sedentaria</taxon>
        <taxon>Canalipalpata</taxon>
        <taxon>Terebellida</taxon>
        <taxon>Terebelliformia</taxon>
        <taxon>Alvinellidae</taxon>
        <taxon>Paralvinella</taxon>
    </lineage>
</organism>
<feature type="transmembrane region" description="Helical" evidence="1">
    <location>
        <begin position="126"/>
        <end position="145"/>
    </location>
</feature>
<name>A0AAD9KD54_9ANNE</name>
<dbReference type="Proteomes" id="UP001208570">
    <property type="component" value="Unassembled WGS sequence"/>
</dbReference>
<dbReference type="SUPFAM" id="SSF53098">
    <property type="entry name" value="Ribonuclease H-like"/>
    <property type="match status" value="1"/>
</dbReference>
<keyword evidence="1" id="KW-0472">Membrane</keyword>
<accession>A0AAD9KD54</accession>
<sequence>MKIAAESFGCNVTAVVTDNERKMNSMHENLKEDNPSLTVYGCLSHWLNLLGQDVTPSQAISQIVEVNKYFRNHHVPGTLLSEATGSVKPQLPSDTCWNSQLTCVMNHVTFYSLIYIRRKPQYCGRIFSDLLLVSYAYLVFFFVQMK</sequence>
<dbReference type="InterPro" id="IPR012337">
    <property type="entry name" value="RNaseH-like_sf"/>
</dbReference>
<dbReference type="AlphaFoldDB" id="A0AAD9KD54"/>
<proteinExistence type="predicted"/>
<keyword evidence="1" id="KW-1133">Transmembrane helix</keyword>
<evidence type="ECO:0000313" key="3">
    <source>
        <dbReference type="Proteomes" id="UP001208570"/>
    </source>
</evidence>
<keyword evidence="1" id="KW-0812">Transmembrane</keyword>
<reference evidence="2" key="1">
    <citation type="journal article" date="2023" name="Mol. Biol. Evol.">
        <title>Third-Generation Sequencing Reveals the Adaptive Role of the Epigenome in Three Deep-Sea Polychaetes.</title>
        <authorList>
            <person name="Perez M."/>
            <person name="Aroh O."/>
            <person name="Sun Y."/>
            <person name="Lan Y."/>
            <person name="Juniper S.K."/>
            <person name="Young C.R."/>
            <person name="Angers B."/>
            <person name="Qian P.Y."/>
        </authorList>
    </citation>
    <scope>NUCLEOTIDE SEQUENCE</scope>
    <source>
        <strain evidence="2">P08H-3</strain>
    </source>
</reference>
<comment type="caution">
    <text evidence="2">The sequence shown here is derived from an EMBL/GenBank/DDBJ whole genome shotgun (WGS) entry which is preliminary data.</text>
</comment>
<evidence type="ECO:0000313" key="2">
    <source>
        <dbReference type="EMBL" id="KAK2168525.1"/>
    </source>
</evidence>
<keyword evidence="3" id="KW-1185">Reference proteome</keyword>
<gene>
    <name evidence="2" type="ORF">LSH36_16g07014</name>
</gene>
<dbReference type="EMBL" id="JAODUP010000016">
    <property type="protein sequence ID" value="KAK2168525.1"/>
    <property type="molecule type" value="Genomic_DNA"/>
</dbReference>